<feature type="domain" description="Gfo/Idh/MocA-like oxidoreductase N-terminal" evidence="2">
    <location>
        <begin position="10"/>
        <end position="127"/>
    </location>
</feature>
<evidence type="ECO:0000259" key="3">
    <source>
        <dbReference type="Pfam" id="PF02894"/>
    </source>
</evidence>
<proteinExistence type="predicted"/>
<dbReference type="SUPFAM" id="SSF51735">
    <property type="entry name" value="NAD(P)-binding Rossmann-fold domains"/>
    <property type="match status" value="1"/>
</dbReference>
<dbReference type="InterPro" id="IPR000683">
    <property type="entry name" value="Gfo/Idh/MocA-like_OxRdtase_N"/>
</dbReference>
<dbReference type="GO" id="GO:0016491">
    <property type="term" value="F:oxidoreductase activity"/>
    <property type="evidence" value="ECO:0007669"/>
    <property type="project" value="TreeGrafter"/>
</dbReference>
<keyword evidence="1" id="KW-0732">Signal</keyword>
<dbReference type="Pfam" id="PF01408">
    <property type="entry name" value="GFO_IDH_MocA"/>
    <property type="match status" value="1"/>
</dbReference>
<feature type="signal peptide" evidence="1">
    <location>
        <begin position="1"/>
        <end position="22"/>
    </location>
</feature>
<comment type="caution">
    <text evidence="4">The sequence shown here is derived from an EMBL/GenBank/DDBJ whole genome shotgun (WGS) entry which is preliminary data.</text>
</comment>
<evidence type="ECO:0000256" key="1">
    <source>
        <dbReference type="SAM" id="SignalP"/>
    </source>
</evidence>
<evidence type="ECO:0000313" key="5">
    <source>
        <dbReference type="Proteomes" id="UP000812966"/>
    </source>
</evidence>
<dbReference type="Proteomes" id="UP000812966">
    <property type="component" value="Unassembled WGS sequence"/>
</dbReference>
<dbReference type="PANTHER" id="PTHR42840">
    <property type="entry name" value="NAD(P)-BINDING ROSSMANN-FOLD SUPERFAMILY PROTEIN-RELATED"/>
    <property type="match status" value="1"/>
</dbReference>
<dbReference type="GO" id="GO:0006740">
    <property type="term" value="P:NADPH regeneration"/>
    <property type="evidence" value="ECO:0007669"/>
    <property type="project" value="TreeGrafter"/>
</dbReference>
<name>A0A8K0NL29_9TREE</name>
<dbReference type="OrthoDB" id="64915at2759"/>
<protein>
    <submittedName>
        <fullName evidence="4">Uncharacterized protein</fullName>
    </submittedName>
</protein>
<dbReference type="Gene3D" id="3.40.50.720">
    <property type="entry name" value="NAD(P)-binding Rossmann-like Domain"/>
    <property type="match status" value="1"/>
</dbReference>
<dbReference type="InterPro" id="IPR036291">
    <property type="entry name" value="NAD(P)-bd_dom_sf"/>
</dbReference>
<evidence type="ECO:0000313" key="4">
    <source>
        <dbReference type="EMBL" id="KAG7528921.1"/>
    </source>
</evidence>
<feature type="chain" id="PRO_5035463828" evidence="1">
    <location>
        <begin position="23"/>
        <end position="392"/>
    </location>
</feature>
<dbReference type="EMBL" id="JABELV010000163">
    <property type="protein sequence ID" value="KAG7528921.1"/>
    <property type="molecule type" value="Genomic_DNA"/>
</dbReference>
<sequence length="392" mass="42036">MSSSSGKLGLAILGAGIFALEAHVPAIKASSDIIDFKAVYSRSSRTATSFSLDKQVADFKLDVYHGDDGLEELLKRDDIHAVIIALPIPKQPEIVEKALRAGKHVLSEKPIGPDVASAKKLVEMYESEFKNKGQNLEWRVAENFAHEPAVLRAAELVGSGKSPLGPVLYYDVKVVNNVKSGSKYHATEWRNVPQYQGGFLMDGGVHSVAALRVILGSAKPTHLVGQSSLHRTHLGPHDTIFAITSLPSSTVSPHGDPFPQPENLEMGKSTPSGTFLMSFSAPRTPEGTPQVYTITCLNAVLKVTMGGKWTVEVLSEDPSVLSFAGAAAQKGGESFDSVGVKEEVRQFAEKVLGKSKDGEVKNNGEPRGALWDVEFVQAALRSGGKEIVLADQ</sequence>
<organism evidence="4 5">
    <name type="scientific">Filobasidium floriforme</name>
    <dbReference type="NCBI Taxonomy" id="5210"/>
    <lineage>
        <taxon>Eukaryota</taxon>
        <taxon>Fungi</taxon>
        <taxon>Dikarya</taxon>
        <taxon>Basidiomycota</taxon>
        <taxon>Agaricomycotina</taxon>
        <taxon>Tremellomycetes</taxon>
        <taxon>Filobasidiales</taxon>
        <taxon>Filobasidiaceae</taxon>
        <taxon>Filobasidium</taxon>
    </lineage>
</organism>
<accession>A0A8K0NL29</accession>
<dbReference type="Pfam" id="PF02894">
    <property type="entry name" value="GFO_IDH_MocA_C"/>
    <property type="match status" value="1"/>
</dbReference>
<dbReference type="GO" id="GO:0005737">
    <property type="term" value="C:cytoplasm"/>
    <property type="evidence" value="ECO:0007669"/>
    <property type="project" value="TreeGrafter"/>
</dbReference>
<dbReference type="Gene3D" id="3.30.360.10">
    <property type="entry name" value="Dihydrodipicolinate Reductase, domain 2"/>
    <property type="match status" value="1"/>
</dbReference>
<feature type="domain" description="Gfo/Idh/MocA-like oxidoreductase C-terminal" evidence="3">
    <location>
        <begin position="164"/>
        <end position="248"/>
    </location>
</feature>
<dbReference type="InterPro" id="IPR004104">
    <property type="entry name" value="Gfo/Idh/MocA-like_OxRdtase_C"/>
</dbReference>
<keyword evidence="5" id="KW-1185">Reference proteome</keyword>
<dbReference type="GO" id="GO:0000166">
    <property type="term" value="F:nucleotide binding"/>
    <property type="evidence" value="ECO:0007669"/>
    <property type="project" value="InterPro"/>
</dbReference>
<dbReference type="AlphaFoldDB" id="A0A8K0NL29"/>
<evidence type="ECO:0000259" key="2">
    <source>
        <dbReference type="Pfam" id="PF01408"/>
    </source>
</evidence>
<dbReference type="PANTHER" id="PTHR42840:SF5">
    <property type="entry name" value="NAD(P)-BINDING ROSSMANN-FOLD SUPERFAMILY PROTEIN"/>
    <property type="match status" value="1"/>
</dbReference>
<dbReference type="SUPFAM" id="SSF55347">
    <property type="entry name" value="Glyceraldehyde-3-phosphate dehydrogenase-like, C-terminal domain"/>
    <property type="match status" value="1"/>
</dbReference>
<reference evidence="4" key="1">
    <citation type="submission" date="2020-04" db="EMBL/GenBank/DDBJ databases">
        <title>Analysis of mating type loci in Filobasidium floriforme.</title>
        <authorList>
            <person name="Nowrousian M."/>
        </authorList>
    </citation>
    <scope>NUCLEOTIDE SEQUENCE</scope>
    <source>
        <strain evidence="4">CBS 6242</strain>
    </source>
</reference>
<gene>
    <name evidence="4" type="ORF">FFLO_05878</name>
</gene>